<evidence type="ECO:0000313" key="11">
    <source>
        <dbReference type="Proteomes" id="UP000280792"/>
    </source>
</evidence>
<accession>A0A3P3VQK4</accession>
<dbReference type="GO" id="GO:0005198">
    <property type="term" value="F:structural molecule activity"/>
    <property type="evidence" value="ECO:0007669"/>
    <property type="project" value="InterPro"/>
</dbReference>
<reference evidence="10 11" key="2">
    <citation type="submission" date="2018-12" db="EMBL/GenBank/DDBJ databases">
        <title>Simiduia agarivorans gen. nov., sp. nov., a marine, agarolytic bacterium isolated from shallow coastal water from Keelung, Taiwan.</title>
        <authorList>
            <person name="Shieh W.Y."/>
        </authorList>
    </citation>
    <scope>NUCLEOTIDE SEQUENCE [LARGE SCALE GENOMIC DNA]</scope>
    <source>
        <strain evidence="10 11">GTF-13</strain>
    </source>
</reference>
<comment type="subcellular location">
    <subcellularLocation>
        <location evidence="1">Bacterial flagellum</location>
    </subcellularLocation>
    <subcellularLocation>
        <location evidence="2">Secreted</location>
    </subcellularLocation>
</comment>
<evidence type="ECO:0000256" key="3">
    <source>
        <dbReference type="ARBA" id="ARBA00009677"/>
    </source>
</evidence>
<sequence>MADLLNIGLSGLRVSQTSLTVTGHNVANLNTPGYSRQEATQVTRAPLYVGVGFLGSGVETDSIRRITSDILVSQLRENTFVSAEQEAFREQIEQLDSLLANTTTGLTPAITNFFKAMQTGAEDPSSIPSRQLILTESEGIASRFNTISDRLNQQTSLVNQQTRTVTDQINRLAKAVGDYNDAIAKAEVNNTPANDLHDAREETLRELAELIGITVTPQDDNTINVFVGTGQPLIVGAKVNALGVVPSTDDPERQEVAVSDGTSNQVVTNLLTGGELGGLLRYREEVLDPAFNEIGRLALVFSETINQQLSEGLDLTGNFGANLFRDINDPILMQQRVFPSSNGAGSALEVEITNAGQLTLSDYRLEFSSATNYTLTRLSDGVQSAGVIPAAPSTASVVSPDGFQINLTNNGFTAGERFYVSPTREGAEHIERVLQDPEELAFAAPLRGDADLANRGSGVISQPEVVSPFNSPDVIANQPFDIVFTDTQNFSFVDNSGNGLTITATPNPITPGQPNALTIDVTDGGGNTYQVTLDINGRPLAGDRFTIEFNQNGTSDNRNALKLVDLENKPTTLAGAGVNYADAYGELVEKVGTRTAQSRVDSQAAATILTQSQNARDSLSGVNLDEEAANLIRFENAYNASAQVISVARSIFDTLINTFR</sequence>
<dbReference type="NCBIfam" id="TIGR02492">
    <property type="entry name" value="flgK_ends"/>
    <property type="match status" value="1"/>
</dbReference>
<dbReference type="PANTHER" id="PTHR30033">
    <property type="entry name" value="FLAGELLAR HOOK-ASSOCIATED PROTEIN 1"/>
    <property type="match status" value="1"/>
</dbReference>
<name>A0A3P3VQK4_9GAMM</name>
<dbReference type="Pfam" id="PF22638">
    <property type="entry name" value="FlgK_D1"/>
    <property type="match status" value="1"/>
</dbReference>
<dbReference type="InterPro" id="IPR002371">
    <property type="entry name" value="FlgK"/>
</dbReference>
<evidence type="ECO:0000256" key="5">
    <source>
        <dbReference type="ARBA" id="ARBA00022525"/>
    </source>
</evidence>
<evidence type="ECO:0000259" key="7">
    <source>
        <dbReference type="Pfam" id="PF06429"/>
    </source>
</evidence>
<evidence type="ECO:0000259" key="9">
    <source>
        <dbReference type="Pfam" id="PF22638"/>
    </source>
</evidence>
<comment type="caution">
    <text evidence="10">The sequence shown here is derived from an EMBL/GenBank/DDBJ whole genome shotgun (WGS) entry which is preliminary data.</text>
</comment>
<keyword evidence="10" id="KW-0282">Flagellum</keyword>
<feature type="domain" description="Flagellar basal-body/hook protein C-terminal" evidence="7">
    <location>
        <begin position="620"/>
        <end position="657"/>
    </location>
</feature>
<dbReference type="RefSeq" id="WP_125015435.1">
    <property type="nucleotide sequence ID" value="NZ_QWEZ01000001.1"/>
</dbReference>
<evidence type="ECO:0000256" key="2">
    <source>
        <dbReference type="ARBA" id="ARBA00004613"/>
    </source>
</evidence>
<gene>
    <name evidence="10" type="primary">flgK</name>
    <name evidence="10" type="ORF">D0544_07980</name>
</gene>
<keyword evidence="10" id="KW-0966">Cell projection</keyword>
<evidence type="ECO:0000256" key="1">
    <source>
        <dbReference type="ARBA" id="ARBA00004365"/>
    </source>
</evidence>
<protein>
    <recommendedName>
        <fullName evidence="4">Flagellar hook-associated protein 1</fullName>
    </recommendedName>
</protein>
<dbReference type="Pfam" id="PF06429">
    <property type="entry name" value="Flg_bbr_C"/>
    <property type="match status" value="1"/>
</dbReference>
<dbReference type="PANTHER" id="PTHR30033:SF1">
    <property type="entry name" value="FLAGELLAR HOOK-ASSOCIATED PROTEIN 1"/>
    <property type="match status" value="1"/>
</dbReference>
<dbReference type="InterPro" id="IPR010930">
    <property type="entry name" value="Flg_bb/hook_C_dom"/>
</dbReference>
<reference evidence="10 11" key="1">
    <citation type="submission" date="2018-08" db="EMBL/GenBank/DDBJ databases">
        <authorList>
            <person name="Khan S.A."/>
        </authorList>
    </citation>
    <scope>NUCLEOTIDE SEQUENCE [LARGE SCALE GENOMIC DNA]</scope>
    <source>
        <strain evidence="10 11">GTF-13</strain>
    </source>
</reference>
<dbReference type="AlphaFoldDB" id="A0A3P3VQK4"/>
<dbReference type="PRINTS" id="PR01005">
    <property type="entry name" value="FLGHOOKAP1"/>
</dbReference>
<comment type="similarity">
    <text evidence="3">Belongs to the flagella basal body rod proteins family.</text>
</comment>
<keyword evidence="6" id="KW-0975">Bacterial flagellum</keyword>
<feature type="domain" description="Flagellar hook-associated protein FlgK helical" evidence="9">
    <location>
        <begin position="93"/>
        <end position="324"/>
    </location>
</feature>
<dbReference type="GO" id="GO:0005576">
    <property type="term" value="C:extracellular region"/>
    <property type="evidence" value="ECO:0007669"/>
    <property type="project" value="UniProtKB-SubCell"/>
</dbReference>
<dbReference type="InterPro" id="IPR053927">
    <property type="entry name" value="FlgK_helical"/>
</dbReference>
<feature type="domain" description="Flagellar hook-associated protein 1 D2-like" evidence="8">
    <location>
        <begin position="340"/>
        <end position="422"/>
    </location>
</feature>
<evidence type="ECO:0000256" key="6">
    <source>
        <dbReference type="ARBA" id="ARBA00023143"/>
    </source>
</evidence>
<keyword evidence="10" id="KW-0969">Cilium</keyword>
<proteinExistence type="inferred from homology"/>
<keyword evidence="11" id="KW-1185">Reference proteome</keyword>
<dbReference type="InterPro" id="IPR049119">
    <property type="entry name" value="FlgK_D2-like"/>
</dbReference>
<evidence type="ECO:0000256" key="4">
    <source>
        <dbReference type="ARBA" id="ARBA00016244"/>
    </source>
</evidence>
<dbReference type="Proteomes" id="UP000280792">
    <property type="component" value="Unassembled WGS sequence"/>
</dbReference>
<dbReference type="GO" id="GO:0044780">
    <property type="term" value="P:bacterial-type flagellum assembly"/>
    <property type="evidence" value="ECO:0007669"/>
    <property type="project" value="InterPro"/>
</dbReference>
<evidence type="ECO:0000259" key="8">
    <source>
        <dbReference type="Pfam" id="PF21158"/>
    </source>
</evidence>
<dbReference type="Pfam" id="PF21158">
    <property type="entry name" value="flgK_1st_1"/>
    <property type="match status" value="1"/>
</dbReference>
<dbReference type="SUPFAM" id="SSF64518">
    <property type="entry name" value="Phase 1 flagellin"/>
    <property type="match status" value="2"/>
</dbReference>
<dbReference type="GO" id="GO:0009424">
    <property type="term" value="C:bacterial-type flagellum hook"/>
    <property type="evidence" value="ECO:0007669"/>
    <property type="project" value="InterPro"/>
</dbReference>
<evidence type="ECO:0000313" key="10">
    <source>
        <dbReference type="EMBL" id="RRJ85005.1"/>
    </source>
</evidence>
<keyword evidence="5" id="KW-0964">Secreted</keyword>
<organism evidence="10 11">
    <name type="scientific">Aestuariirhabdus litorea</name>
    <dbReference type="NCBI Taxonomy" id="2528527"/>
    <lineage>
        <taxon>Bacteria</taxon>
        <taxon>Pseudomonadati</taxon>
        <taxon>Pseudomonadota</taxon>
        <taxon>Gammaproteobacteria</taxon>
        <taxon>Oceanospirillales</taxon>
        <taxon>Aestuariirhabdaceae</taxon>
        <taxon>Aestuariirhabdus</taxon>
    </lineage>
</organism>
<dbReference type="EMBL" id="QWEZ01000001">
    <property type="protein sequence ID" value="RRJ85005.1"/>
    <property type="molecule type" value="Genomic_DNA"/>
</dbReference>